<dbReference type="EMBL" id="JADBJN010000004">
    <property type="protein sequence ID" value="KAG5669366.1"/>
    <property type="molecule type" value="Genomic_DNA"/>
</dbReference>
<dbReference type="OrthoDB" id="1394818at2759"/>
<evidence type="ECO:0000313" key="2">
    <source>
        <dbReference type="Proteomes" id="UP001107558"/>
    </source>
</evidence>
<protein>
    <recommendedName>
        <fullName evidence="3">F-box domain-containing protein</fullName>
    </recommendedName>
</protein>
<dbReference type="AlphaFoldDB" id="A0A9J6BIW8"/>
<comment type="caution">
    <text evidence="1">The sequence shown here is derived from an EMBL/GenBank/DDBJ whole genome shotgun (WGS) entry which is preliminary data.</text>
</comment>
<proteinExistence type="predicted"/>
<dbReference type="Proteomes" id="UP001107558">
    <property type="component" value="Chromosome 4"/>
</dbReference>
<dbReference type="SUPFAM" id="SSF52047">
    <property type="entry name" value="RNI-like"/>
    <property type="match status" value="2"/>
</dbReference>
<evidence type="ECO:0008006" key="3">
    <source>
        <dbReference type="Google" id="ProtNLM"/>
    </source>
</evidence>
<organism evidence="1 2">
    <name type="scientific">Polypedilum vanderplanki</name>
    <name type="common">Sleeping chironomid midge</name>
    <dbReference type="NCBI Taxonomy" id="319348"/>
    <lineage>
        <taxon>Eukaryota</taxon>
        <taxon>Metazoa</taxon>
        <taxon>Ecdysozoa</taxon>
        <taxon>Arthropoda</taxon>
        <taxon>Hexapoda</taxon>
        <taxon>Insecta</taxon>
        <taxon>Pterygota</taxon>
        <taxon>Neoptera</taxon>
        <taxon>Endopterygota</taxon>
        <taxon>Diptera</taxon>
        <taxon>Nematocera</taxon>
        <taxon>Chironomoidea</taxon>
        <taxon>Chironomidae</taxon>
        <taxon>Chironominae</taxon>
        <taxon>Polypedilum</taxon>
        <taxon>Polypedilum</taxon>
    </lineage>
</organism>
<name>A0A9J6BIW8_POLVA</name>
<dbReference type="InterPro" id="IPR032675">
    <property type="entry name" value="LRR_dom_sf"/>
</dbReference>
<keyword evidence="2" id="KW-1185">Reference proteome</keyword>
<accession>A0A9J6BIW8</accession>
<evidence type="ECO:0000313" key="1">
    <source>
        <dbReference type="EMBL" id="KAG5669366.1"/>
    </source>
</evidence>
<dbReference type="Gene3D" id="3.80.10.10">
    <property type="entry name" value="Ribonuclease Inhibitor"/>
    <property type="match status" value="1"/>
</dbReference>
<reference evidence="1" key="1">
    <citation type="submission" date="2021-03" db="EMBL/GenBank/DDBJ databases">
        <title>Chromosome level genome of the anhydrobiotic midge Polypedilum vanderplanki.</title>
        <authorList>
            <person name="Yoshida Y."/>
            <person name="Kikawada T."/>
            <person name="Gusev O."/>
        </authorList>
    </citation>
    <scope>NUCLEOTIDE SEQUENCE</scope>
    <source>
        <strain evidence="1">NIAS01</strain>
        <tissue evidence="1">Whole body or cell culture</tissue>
    </source>
</reference>
<sequence length="622" mass="73626">MTNSGNLLNLPTEILMRIIKFAENDKNLSLTCFKFYELVKKVNEQNVSLSVDYRYLLNPTLDLDNFLNSSSTISLYINDNCSNLKNFDEKLQFFLQIYGHKVKKLIFNAKFKIYASKFLHLLPNLEEVQLMKPMSFENFNKEKSSIPLRKLRIFRENDLKSLEIFDAKELEINNDYFNNVQQNVDFIKNNRNLEKLTICYFTNINLSLALSSIKLKTLEILCCQWSDEDLLGNCLQNQIFLKELSIDEVSGRVFTIICKNLKKLEKLNFQFCDCRPLAALRQLSDLKYLKSLSIRNYLDENNFDDFTSAKYENLEILDTALSFRVNLPKRIEILSESCRNLKSLTLFFIWKIPVKVISKILEKFNNLENLSLSFVADIHFSKSEEIFFYTQKHENKNLKSLQFEKKNFHFENLIAKFARDFPNLEVIDFDEIIEDKKIFKLLLYNFKNLKKIENLTINNEELMKIYLKHGRNLTEFHLNLNMMDQPNEILKDCSLSIVDMECSNKITRTKEIKTDLEFTNYAFWKTFRTTLDSTKDIKNLSIYTVRDSKVNDKIVLKSLRNFREFIVKLTFFYNFTERQLRSFLKAFPNCQVVTFALNNYSSQVLGTFNLIRRISNDLYDMP</sequence>
<gene>
    <name evidence="1" type="ORF">PVAND_017253</name>
</gene>